<dbReference type="Proteomes" id="UP001157161">
    <property type="component" value="Unassembled WGS sequence"/>
</dbReference>
<gene>
    <name evidence="6" type="ORF">GCM10025875_06600</name>
</gene>
<keyword evidence="4" id="KW-0143">Chaperone</keyword>
<dbReference type="GO" id="GO:0051082">
    <property type="term" value="F:unfolded protein binding"/>
    <property type="evidence" value="ECO:0007669"/>
    <property type="project" value="InterPro"/>
</dbReference>
<dbReference type="InterPro" id="IPR001404">
    <property type="entry name" value="Hsp90_fam"/>
</dbReference>
<dbReference type="EMBL" id="BSUM01000001">
    <property type="protein sequence ID" value="GMA30668.1"/>
    <property type="molecule type" value="Genomic_DNA"/>
</dbReference>
<dbReference type="InterPro" id="IPR020575">
    <property type="entry name" value="Hsp90_N"/>
</dbReference>
<evidence type="ECO:0000256" key="1">
    <source>
        <dbReference type="ARBA" id="ARBA00008239"/>
    </source>
</evidence>
<dbReference type="SUPFAM" id="SSF55874">
    <property type="entry name" value="ATPase domain of HSP90 chaperone/DNA topoisomerase II/histidine kinase"/>
    <property type="match status" value="1"/>
</dbReference>
<comment type="caution">
    <text evidence="6">The sequence shown here is derived from an EMBL/GenBank/DDBJ whole genome shotgun (WGS) entry which is preliminary data.</text>
</comment>
<accession>A0AA37UPY8</accession>
<reference evidence="6" key="1">
    <citation type="journal article" date="2014" name="Int. J. Syst. Evol. Microbiol.">
        <title>Complete genome sequence of Corynebacterium casei LMG S-19264T (=DSM 44701T), isolated from a smear-ripened cheese.</title>
        <authorList>
            <consortium name="US DOE Joint Genome Institute (JGI-PGF)"/>
            <person name="Walter F."/>
            <person name="Albersmeier A."/>
            <person name="Kalinowski J."/>
            <person name="Ruckert C."/>
        </authorList>
    </citation>
    <scope>NUCLEOTIDE SEQUENCE</scope>
    <source>
        <strain evidence="6">NBRC 112290</strain>
    </source>
</reference>
<evidence type="ECO:0000256" key="5">
    <source>
        <dbReference type="PIRSR" id="PIRSR002583-1"/>
    </source>
</evidence>
<dbReference type="SUPFAM" id="SSF54211">
    <property type="entry name" value="Ribosomal protein S5 domain 2-like"/>
    <property type="match status" value="1"/>
</dbReference>
<organism evidence="6 7">
    <name type="scientific">Litorihabitans aurantiacus</name>
    <dbReference type="NCBI Taxonomy" id="1930061"/>
    <lineage>
        <taxon>Bacteria</taxon>
        <taxon>Bacillati</taxon>
        <taxon>Actinomycetota</taxon>
        <taxon>Actinomycetes</taxon>
        <taxon>Micrococcales</taxon>
        <taxon>Beutenbergiaceae</taxon>
        <taxon>Litorihabitans</taxon>
    </lineage>
</organism>
<evidence type="ECO:0000256" key="2">
    <source>
        <dbReference type="ARBA" id="ARBA00022741"/>
    </source>
</evidence>
<dbReference type="GO" id="GO:0005524">
    <property type="term" value="F:ATP binding"/>
    <property type="evidence" value="ECO:0007669"/>
    <property type="project" value="UniProtKB-KW"/>
</dbReference>
<keyword evidence="7" id="KW-1185">Reference proteome</keyword>
<name>A0AA37UPY8_9MICO</name>
<dbReference type="NCBIfam" id="NF010683">
    <property type="entry name" value="PRK14083.1"/>
    <property type="match status" value="1"/>
</dbReference>
<evidence type="ECO:0000256" key="3">
    <source>
        <dbReference type="ARBA" id="ARBA00022840"/>
    </source>
</evidence>
<dbReference type="AlphaFoldDB" id="A0AA37UPY8"/>
<feature type="binding site" evidence="5">
    <location>
        <position position="30"/>
    </location>
    <ligand>
        <name>ATP</name>
        <dbReference type="ChEBI" id="CHEBI:30616"/>
    </ligand>
</feature>
<dbReference type="GO" id="GO:0140662">
    <property type="term" value="F:ATP-dependent protein folding chaperone"/>
    <property type="evidence" value="ECO:0007669"/>
    <property type="project" value="InterPro"/>
</dbReference>
<keyword evidence="2 5" id="KW-0547">Nucleotide-binding</keyword>
<dbReference type="PIRSF" id="PIRSF002583">
    <property type="entry name" value="Hsp90"/>
    <property type="match status" value="1"/>
</dbReference>
<feature type="binding site" evidence="5">
    <location>
        <position position="72"/>
    </location>
    <ligand>
        <name>ATP</name>
        <dbReference type="ChEBI" id="CHEBI:30616"/>
    </ligand>
</feature>
<dbReference type="Pfam" id="PF13589">
    <property type="entry name" value="HATPase_c_3"/>
    <property type="match status" value="1"/>
</dbReference>
<dbReference type="PANTHER" id="PTHR11528">
    <property type="entry name" value="HEAT SHOCK PROTEIN 90 FAMILY MEMBER"/>
    <property type="match status" value="1"/>
</dbReference>
<dbReference type="InterPro" id="IPR036890">
    <property type="entry name" value="HATPase_C_sf"/>
</dbReference>
<evidence type="ECO:0000256" key="4">
    <source>
        <dbReference type="ARBA" id="ARBA00023186"/>
    </source>
</evidence>
<dbReference type="Gene3D" id="3.30.230.80">
    <property type="match status" value="1"/>
</dbReference>
<evidence type="ECO:0000313" key="7">
    <source>
        <dbReference type="Proteomes" id="UP001157161"/>
    </source>
</evidence>
<reference evidence="6" key="2">
    <citation type="submission" date="2023-02" db="EMBL/GenBank/DDBJ databases">
        <authorList>
            <person name="Sun Q."/>
            <person name="Mori K."/>
        </authorList>
    </citation>
    <scope>NUCLEOTIDE SEQUENCE</scope>
    <source>
        <strain evidence="6">NBRC 112290</strain>
    </source>
</reference>
<dbReference type="GO" id="GO:0016887">
    <property type="term" value="F:ATP hydrolysis activity"/>
    <property type="evidence" value="ECO:0007669"/>
    <property type="project" value="InterPro"/>
</dbReference>
<feature type="binding site" evidence="5">
    <location>
        <position position="164"/>
    </location>
    <ligand>
        <name>ATP</name>
        <dbReference type="ChEBI" id="CHEBI:30616"/>
    </ligand>
</feature>
<sequence>MTHTFQVDLRGMVDLLARHLYSGPRVYVRELLQNAVDAVTARQLIDPAAPATVRLTVHPGEGGTRPALEVVDTGVGLTAEETRELLATIGRSSKRDADLGLGRGEYIGQFGIGMLAAFMVAETIEVVTRSAREGSAVVTWRGHDDGTFEVSETPDPDGATPVGTRVVLRARPDAEHWFSHETVTALAREYGSLLPLDVAIAVPVGGELLWSRIGDGEPPWLRTYPSEAARREALATYCERTLGFTPLGHIDLAVPLTGLTGVAFLLPAAAPGSAGHRVHLKRMLVGTRVEGLLPEWAFFVRAVVDATELHPTASREQLHTDEVLVATQEALAAQLRAWASATLTGGGALARRFVETHHLALRALALTDPEMLELVAGVLPYETTDGGASLAQVRERTGEVLFTGTTEAFRRVAPVARAQNLVVVNAGYVYDADLLRLLGARPGWRVRELAAGDLEAVLVPLAPVRELEVMDAVAAAGEVLADADCEVLVRTYAPAEVPAMLLRDRDGEHQRDLRREAEAADDVWGAVLETFATPARSRRLVLNDASPLVRDLLAAPPGDVSAAGVRSLYLAAVMLAGDGLRPREVEQLNDSLGALLRAGLTGGRTSAEDDA</sequence>
<comment type="similarity">
    <text evidence="1">Belongs to the heat shock protein 90 family.</text>
</comment>
<feature type="binding site" evidence="5">
    <location>
        <position position="34"/>
    </location>
    <ligand>
        <name>ATP</name>
        <dbReference type="ChEBI" id="CHEBI:30616"/>
    </ligand>
</feature>
<proteinExistence type="inferred from homology"/>
<dbReference type="Gene3D" id="3.30.565.10">
    <property type="entry name" value="Histidine kinase-like ATPase, C-terminal domain"/>
    <property type="match status" value="1"/>
</dbReference>
<protein>
    <submittedName>
        <fullName evidence="6">Molecular chaperone HtpG</fullName>
    </submittedName>
</protein>
<dbReference type="PRINTS" id="PR00775">
    <property type="entry name" value="HEATSHOCK90"/>
</dbReference>
<dbReference type="RefSeq" id="WP_284249370.1">
    <property type="nucleotide sequence ID" value="NZ_BSUM01000001.1"/>
</dbReference>
<dbReference type="InterPro" id="IPR020568">
    <property type="entry name" value="Ribosomal_Su5_D2-typ_SF"/>
</dbReference>
<keyword evidence="3 5" id="KW-0067">ATP-binding</keyword>
<evidence type="ECO:0000313" key="6">
    <source>
        <dbReference type="EMBL" id="GMA30668.1"/>
    </source>
</evidence>